<gene>
    <name evidence="2" type="ORF">IR213_11690</name>
</gene>
<keyword evidence="3" id="KW-1185">Reference proteome</keyword>
<dbReference type="RefSeq" id="WP_194312491.1">
    <property type="nucleotide sequence ID" value="NZ_JADHEC010000026.1"/>
</dbReference>
<keyword evidence="1" id="KW-1133">Transmembrane helix</keyword>
<organism evidence="2 3">
    <name type="scientific">Flavobacterium soyangense</name>
    <dbReference type="NCBI Taxonomy" id="2023265"/>
    <lineage>
        <taxon>Bacteria</taxon>
        <taxon>Pseudomonadati</taxon>
        <taxon>Bacteroidota</taxon>
        <taxon>Flavobacteriia</taxon>
        <taxon>Flavobacteriales</taxon>
        <taxon>Flavobacteriaceae</taxon>
        <taxon>Flavobacterium</taxon>
    </lineage>
</organism>
<dbReference type="EMBL" id="JADHEC010000026">
    <property type="protein sequence ID" value="MBF2709250.1"/>
    <property type="molecule type" value="Genomic_DNA"/>
</dbReference>
<proteinExistence type="predicted"/>
<comment type="caution">
    <text evidence="2">The sequence shown here is derived from an EMBL/GenBank/DDBJ whole genome shotgun (WGS) entry which is preliminary data.</text>
</comment>
<evidence type="ECO:0000313" key="2">
    <source>
        <dbReference type="EMBL" id="MBF2709250.1"/>
    </source>
</evidence>
<keyword evidence="1" id="KW-0472">Membrane</keyword>
<name>A0A930UBY3_9FLAO</name>
<protein>
    <submittedName>
        <fullName evidence="2">Uncharacterized protein</fullName>
    </submittedName>
</protein>
<dbReference type="AlphaFoldDB" id="A0A930UBY3"/>
<evidence type="ECO:0000256" key="1">
    <source>
        <dbReference type="SAM" id="Phobius"/>
    </source>
</evidence>
<reference evidence="2" key="1">
    <citation type="submission" date="2020-11" db="EMBL/GenBank/DDBJ databases">
        <title>Genome of Flavobacterium soyangense.</title>
        <authorList>
            <person name="Liu Q."/>
            <person name="Xin Y.-H."/>
        </authorList>
    </citation>
    <scope>NUCLEOTIDE SEQUENCE</scope>
    <source>
        <strain evidence="2">CGMCC 1.13493</strain>
    </source>
</reference>
<feature type="transmembrane region" description="Helical" evidence="1">
    <location>
        <begin position="6"/>
        <end position="25"/>
    </location>
</feature>
<dbReference type="Proteomes" id="UP000646211">
    <property type="component" value="Unassembled WGS sequence"/>
</dbReference>
<evidence type="ECO:0000313" key="3">
    <source>
        <dbReference type="Proteomes" id="UP000646211"/>
    </source>
</evidence>
<accession>A0A930UBY3</accession>
<sequence length="48" mass="5353">MNKLKGIISLIGVIVKYSAVVMAIIKGIEVIYEELGKIDFNEKSKLDE</sequence>
<keyword evidence="1" id="KW-0812">Transmembrane</keyword>